<sequence>MEDLKKAIIRLKKINSKLTALNQKINISNQKIKQLEKQTALLKSNYHKNNYETLDFIIKIFKIDFFKERDIFFQIVGFIYATKKNILNKEQLNFFKLLGKKYLNRR</sequence>
<keyword evidence="1" id="KW-0175">Coiled coil</keyword>
<proteinExistence type="predicted"/>
<dbReference type="Proteomes" id="UP001198190">
    <property type="component" value="Unassembled WGS sequence"/>
</dbReference>
<dbReference type="AlphaFoldDB" id="A0AAW4U8H3"/>
<feature type="coiled-coil region" evidence="1">
    <location>
        <begin position="4"/>
        <end position="45"/>
    </location>
</feature>
<evidence type="ECO:0000313" key="3">
    <source>
        <dbReference type="Proteomes" id="UP001198190"/>
    </source>
</evidence>
<evidence type="ECO:0000256" key="1">
    <source>
        <dbReference type="SAM" id="Coils"/>
    </source>
</evidence>
<name>A0AAW4U8H3_9FIRM</name>
<accession>A0AAW4U8H3</accession>
<reference evidence="2" key="1">
    <citation type="submission" date="2021-10" db="EMBL/GenBank/DDBJ databases">
        <title>Collection of gut derived symbiotic bacterial strains cultured from healthy donors.</title>
        <authorList>
            <person name="Lin H."/>
            <person name="Littmann E."/>
            <person name="Claire K."/>
            <person name="Pamer E."/>
        </authorList>
    </citation>
    <scope>NUCLEOTIDE SEQUENCE</scope>
    <source>
        <strain evidence="2">MSK.7.16</strain>
    </source>
</reference>
<comment type="caution">
    <text evidence="2">The sequence shown here is derived from an EMBL/GenBank/DDBJ whole genome shotgun (WGS) entry which is preliminary data.</text>
</comment>
<evidence type="ECO:0000313" key="2">
    <source>
        <dbReference type="EMBL" id="MCB6827926.1"/>
    </source>
</evidence>
<organism evidence="2 3">
    <name type="scientific">Megamonas funiformis</name>
    <dbReference type="NCBI Taxonomy" id="437897"/>
    <lineage>
        <taxon>Bacteria</taxon>
        <taxon>Bacillati</taxon>
        <taxon>Bacillota</taxon>
        <taxon>Negativicutes</taxon>
        <taxon>Selenomonadales</taxon>
        <taxon>Selenomonadaceae</taxon>
        <taxon>Megamonas</taxon>
    </lineage>
</organism>
<dbReference type="EMBL" id="JAJCGD010000008">
    <property type="protein sequence ID" value="MCB6827926.1"/>
    <property type="molecule type" value="Genomic_DNA"/>
</dbReference>
<protein>
    <submittedName>
        <fullName evidence="2">Uncharacterized protein</fullName>
    </submittedName>
</protein>
<dbReference type="RefSeq" id="WP_227152776.1">
    <property type="nucleotide sequence ID" value="NZ_JAJCGD010000008.1"/>
</dbReference>
<gene>
    <name evidence="2" type="ORF">LIY65_04405</name>
</gene>